<dbReference type="GO" id="GO:0006307">
    <property type="term" value="P:DNA alkylation repair"/>
    <property type="evidence" value="ECO:0007669"/>
    <property type="project" value="TreeGrafter"/>
</dbReference>
<dbReference type="InterPro" id="IPR051912">
    <property type="entry name" value="Alkylbase_DNA_Glycosylase/TA"/>
</dbReference>
<dbReference type="InterPro" id="IPR035451">
    <property type="entry name" value="Ada-like_dom_sf"/>
</dbReference>
<evidence type="ECO:0000256" key="10">
    <source>
        <dbReference type="ARBA" id="ARBA00023125"/>
    </source>
</evidence>
<evidence type="ECO:0000256" key="8">
    <source>
        <dbReference type="ARBA" id="ARBA00022833"/>
    </source>
</evidence>
<dbReference type="InterPro" id="IPR010316">
    <property type="entry name" value="AlkA_N"/>
</dbReference>
<dbReference type="GO" id="GO:0032259">
    <property type="term" value="P:methylation"/>
    <property type="evidence" value="ECO:0007669"/>
    <property type="project" value="UniProtKB-KW"/>
</dbReference>
<dbReference type="EC" id="3.2.2.21" evidence="3"/>
<dbReference type="PROSITE" id="PS01124">
    <property type="entry name" value="HTH_ARAC_FAMILY_2"/>
    <property type="match status" value="1"/>
</dbReference>
<organism evidence="15 16">
    <name type="scientific">Megasphaera cerevisiae DSM 20462</name>
    <dbReference type="NCBI Taxonomy" id="1122219"/>
    <lineage>
        <taxon>Bacteria</taxon>
        <taxon>Bacillati</taxon>
        <taxon>Bacillota</taxon>
        <taxon>Negativicutes</taxon>
        <taxon>Veillonellales</taxon>
        <taxon>Veillonellaceae</taxon>
        <taxon>Megasphaera</taxon>
    </lineage>
</organism>
<dbReference type="InterPro" id="IPR003265">
    <property type="entry name" value="HhH-GPD_domain"/>
</dbReference>
<comment type="caution">
    <text evidence="15">The sequence shown here is derived from an EMBL/GenBank/DDBJ whole genome shotgun (WGS) entry which is preliminary data.</text>
</comment>
<feature type="domain" description="HTH araC/xylS-type" evidence="14">
    <location>
        <begin position="88"/>
        <end position="186"/>
    </location>
</feature>
<dbReference type="InParanoid" id="A0A0J6WUQ1"/>
<dbReference type="GO" id="GO:0006285">
    <property type="term" value="P:base-excision repair, AP site formation"/>
    <property type="evidence" value="ECO:0007669"/>
    <property type="project" value="TreeGrafter"/>
</dbReference>
<dbReference type="AlphaFoldDB" id="A0A0J6WUQ1"/>
<dbReference type="Pfam" id="PF06029">
    <property type="entry name" value="AlkA_N"/>
    <property type="match status" value="1"/>
</dbReference>
<dbReference type="CDD" id="cd00056">
    <property type="entry name" value="ENDO3c"/>
    <property type="match status" value="1"/>
</dbReference>
<dbReference type="STRING" id="39029.BSR42_10965"/>
<evidence type="ECO:0000313" key="15">
    <source>
        <dbReference type="EMBL" id="KMO85913.1"/>
    </source>
</evidence>
<dbReference type="Gene3D" id="3.40.10.10">
    <property type="entry name" value="DNA Methylphosphotriester Repair Domain"/>
    <property type="match status" value="1"/>
</dbReference>
<comment type="cofactor">
    <cofactor evidence="2">
        <name>Zn(2+)</name>
        <dbReference type="ChEBI" id="CHEBI:29105"/>
    </cofactor>
</comment>
<evidence type="ECO:0000256" key="5">
    <source>
        <dbReference type="ARBA" id="ARBA00022679"/>
    </source>
</evidence>
<comment type="catalytic activity">
    <reaction evidence="1">
        <text>Hydrolysis of alkylated DNA, releasing 3-methyladenine, 3-methylguanine, 7-methylguanine and 7-methyladenine.</text>
        <dbReference type="EC" id="3.2.2.21"/>
    </reaction>
</comment>
<dbReference type="InterPro" id="IPR018062">
    <property type="entry name" value="HTH_AraC-typ_CS"/>
</dbReference>
<gene>
    <name evidence="15" type="ORF">AB840_10960</name>
</gene>
<dbReference type="InterPro" id="IPR004026">
    <property type="entry name" value="Ada_DNA_repair_Zn-bd"/>
</dbReference>
<proteinExistence type="predicted"/>
<keyword evidence="11" id="KW-0010">Activator</keyword>
<dbReference type="InterPro" id="IPR011257">
    <property type="entry name" value="DNA_glycosylase"/>
</dbReference>
<dbReference type="RefSeq" id="WP_048514906.1">
    <property type="nucleotide sequence ID" value="NZ_FUXD01000035.1"/>
</dbReference>
<dbReference type="PATRIC" id="fig|1122219.3.peg.2141"/>
<dbReference type="Gene3D" id="1.10.340.30">
    <property type="entry name" value="Hypothetical protein, domain 2"/>
    <property type="match status" value="1"/>
</dbReference>
<keyword evidence="7" id="KW-0227">DNA damage</keyword>
<keyword evidence="9" id="KW-0805">Transcription regulation</keyword>
<dbReference type="PANTHER" id="PTHR43003">
    <property type="entry name" value="DNA-3-METHYLADENINE GLYCOSYLASE"/>
    <property type="match status" value="1"/>
</dbReference>
<dbReference type="SUPFAM" id="SSF46689">
    <property type="entry name" value="Homeodomain-like"/>
    <property type="match status" value="2"/>
</dbReference>
<keyword evidence="5" id="KW-0808">Transferase</keyword>
<accession>A0A0J6WUQ1</accession>
<keyword evidence="6" id="KW-0479">Metal-binding</keyword>
<dbReference type="InterPro" id="IPR037046">
    <property type="entry name" value="AlkA_N_sf"/>
</dbReference>
<evidence type="ECO:0000256" key="9">
    <source>
        <dbReference type="ARBA" id="ARBA00023015"/>
    </source>
</evidence>
<dbReference type="GO" id="GO:0043916">
    <property type="term" value="F:DNA-7-methylguanine glycosylase activity"/>
    <property type="evidence" value="ECO:0007669"/>
    <property type="project" value="TreeGrafter"/>
</dbReference>
<dbReference type="OrthoDB" id="9785929at2"/>
<keyword evidence="8" id="KW-0862">Zinc</keyword>
<evidence type="ECO:0000256" key="3">
    <source>
        <dbReference type="ARBA" id="ARBA00012000"/>
    </source>
</evidence>
<dbReference type="FunCoup" id="A0A0J6WUQ1">
    <property type="interactions" value="179"/>
</dbReference>
<dbReference type="Gene3D" id="1.10.1670.10">
    <property type="entry name" value="Helix-hairpin-Helix base-excision DNA repair enzymes (C-terminal)"/>
    <property type="match status" value="1"/>
</dbReference>
<protein>
    <recommendedName>
        <fullName evidence="3">DNA-3-methyladenine glycosylase II</fullName>
        <ecNumber evidence="3">3.2.2.21</ecNumber>
    </recommendedName>
</protein>
<dbReference type="SMART" id="SM00342">
    <property type="entry name" value="HTH_ARAC"/>
    <property type="match status" value="1"/>
</dbReference>
<evidence type="ECO:0000256" key="4">
    <source>
        <dbReference type="ARBA" id="ARBA00022603"/>
    </source>
</evidence>
<dbReference type="GO" id="GO:0032993">
    <property type="term" value="C:protein-DNA complex"/>
    <property type="evidence" value="ECO:0007669"/>
    <property type="project" value="TreeGrafter"/>
</dbReference>
<sequence>MEEQKKNIYYDAFRSKDQRFDGQFFVGITSTGIYCRPICSARLPRKENCHYFKTAAAAEQAGFRPCLLCRPELAPEKSIAATANTIASRAARLLKENCGSGLRLTELANRLGCTNRHLRRIFAEEYYVTPVKYMQTCRLLLAKNLLTDTQLSITEIAMAAGFGSLRRFNELFQKHYRMAPAMLRKELKQGKTKGGDITVGIGYRPPYDWHRMLAFLALRAIPGVELVQPDRYMRTIRLLDRNNAHLTGWIMVRNYAEKNVLKVTISESLVTVLPQLLARIKRLFDVYCDPESMYDRLSSMNTVKPGLYVKGMRVPGCTDPFEMAVRAVLGQQITIKAARTLAGRMAVSLGTPIVTDINGLVYVFPSAEKIMALQGPIEDRLGPLGIIASRARTIRALAQAFCEGEIDCITCLDPEKEMKKLMELPGIGAWTAGYIAMRAIGWTDAFLETDYGIKQAMQPMTSREILQKAEDWHPWRSYAVMNIWNYVSEGGNKK</sequence>
<dbReference type="InterPro" id="IPR009057">
    <property type="entry name" value="Homeodomain-like_sf"/>
</dbReference>
<dbReference type="SMART" id="SM01009">
    <property type="entry name" value="AlkA_N"/>
    <property type="match status" value="1"/>
</dbReference>
<evidence type="ECO:0000256" key="11">
    <source>
        <dbReference type="ARBA" id="ARBA00023159"/>
    </source>
</evidence>
<dbReference type="GO" id="GO:0008725">
    <property type="term" value="F:DNA-3-methyladenine glycosylase activity"/>
    <property type="evidence" value="ECO:0007669"/>
    <property type="project" value="TreeGrafter"/>
</dbReference>
<evidence type="ECO:0000259" key="14">
    <source>
        <dbReference type="PROSITE" id="PS01124"/>
    </source>
</evidence>
<dbReference type="GO" id="GO:0008270">
    <property type="term" value="F:zinc ion binding"/>
    <property type="evidence" value="ECO:0007669"/>
    <property type="project" value="InterPro"/>
</dbReference>
<dbReference type="Proteomes" id="UP000036503">
    <property type="component" value="Unassembled WGS sequence"/>
</dbReference>
<dbReference type="GO" id="GO:0003700">
    <property type="term" value="F:DNA-binding transcription factor activity"/>
    <property type="evidence" value="ECO:0007669"/>
    <property type="project" value="InterPro"/>
</dbReference>
<evidence type="ECO:0000256" key="13">
    <source>
        <dbReference type="ARBA" id="ARBA00023204"/>
    </source>
</evidence>
<keyword evidence="13" id="KW-0234">DNA repair</keyword>
<dbReference type="SUPFAM" id="SSF48150">
    <property type="entry name" value="DNA-glycosylase"/>
    <property type="match status" value="1"/>
</dbReference>
<reference evidence="15 16" key="1">
    <citation type="submission" date="2015-06" db="EMBL/GenBank/DDBJ databases">
        <title>Draft genome sequence of beer spoilage bacterium Megasphaera cerevisiae type strain 20462.</title>
        <authorList>
            <person name="Kutumbaka K."/>
            <person name="Pasmowitz J."/>
            <person name="Mategko J."/>
            <person name="Reyes D."/>
            <person name="Friedrich A."/>
            <person name="Han S."/>
            <person name="Martens-Habbena W."/>
            <person name="Neal-McKinney J."/>
            <person name="Janagama H.K."/>
            <person name="Nadala C."/>
            <person name="Samadpour M."/>
        </authorList>
    </citation>
    <scope>NUCLEOTIDE SEQUENCE [LARGE SCALE GENOMIC DNA]</scope>
    <source>
        <strain evidence="15 16">DSM 20462</strain>
    </source>
</reference>
<dbReference type="Pfam" id="PF02805">
    <property type="entry name" value="Ada_Zn_binding"/>
    <property type="match status" value="1"/>
</dbReference>
<evidence type="ECO:0000256" key="12">
    <source>
        <dbReference type="ARBA" id="ARBA00023163"/>
    </source>
</evidence>
<dbReference type="EMBL" id="LEKT01000041">
    <property type="protein sequence ID" value="KMO85913.1"/>
    <property type="molecule type" value="Genomic_DNA"/>
</dbReference>
<evidence type="ECO:0000256" key="1">
    <source>
        <dbReference type="ARBA" id="ARBA00000086"/>
    </source>
</evidence>
<dbReference type="GO" id="GO:0005737">
    <property type="term" value="C:cytoplasm"/>
    <property type="evidence" value="ECO:0007669"/>
    <property type="project" value="TreeGrafter"/>
</dbReference>
<keyword evidence="4" id="KW-0489">Methyltransferase</keyword>
<dbReference type="SUPFAM" id="SSF57884">
    <property type="entry name" value="Ada DNA repair protein, N-terminal domain (N-Ada 10)"/>
    <property type="match status" value="1"/>
</dbReference>
<dbReference type="PANTHER" id="PTHR43003:SF13">
    <property type="entry name" value="DNA-3-METHYLADENINE GLYCOSYLASE 2"/>
    <property type="match status" value="1"/>
</dbReference>
<dbReference type="SUPFAM" id="SSF55945">
    <property type="entry name" value="TATA-box binding protein-like"/>
    <property type="match status" value="1"/>
</dbReference>
<evidence type="ECO:0000256" key="7">
    <source>
        <dbReference type="ARBA" id="ARBA00022763"/>
    </source>
</evidence>
<keyword evidence="16" id="KW-1185">Reference proteome</keyword>
<evidence type="ECO:0000313" key="16">
    <source>
        <dbReference type="Proteomes" id="UP000036503"/>
    </source>
</evidence>
<dbReference type="Pfam" id="PF12833">
    <property type="entry name" value="HTH_18"/>
    <property type="match status" value="1"/>
</dbReference>
<dbReference type="InterPro" id="IPR018060">
    <property type="entry name" value="HTH_AraC"/>
</dbReference>
<dbReference type="GO" id="GO:0032131">
    <property type="term" value="F:alkylated DNA binding"/>
    <property type="evidence" value="ECO:0007669"/>
    <property type="project" value="TreeGrafter"/>
</dbReference>
<evidence type="ECO:0000256" key="6">
    <source>
        <dbReference type="ARBA" id="ARBA00022723"/>
    </source>
</evidence>
<keyword evidence="10" id="KW-0238">DNA-binding</keyword>
<dbReference type="GO" id="GO:0043565">
    <property type="term" value="F:sequence-specific DNA binding"/>
    <property type="evidence" value="ECO:0007669"/>
    <property type="project" value="InterPro"/>
</dbReference>
<name>A0A0J6WUQ1_9FIRM</name>
<dbReference type="InterPro" id="IPR023170">
    <property type="entry name" value="HhH_base_excis_C"/>
</dbReference>
<keyword evidence="12" id="KW-0804">Transcription</keyword>
<evidence type="ECO:0000256" key="2">
    <source>
        <dbReference type="ARBA" id="ARBA00001947"/>
    </source>
</evidence>
<dbReference type="PROSITE" id="PS00041">
    <property type="entry name" value="HTH_ARAC_FAMILY_1"/>
    <property type="match status" value="1"/>
</dbReference>
<dbReference type="Gene3D" id="1.10.10.60">
    <property type="entry name" value="Homeodomain-like"/>
    <property type="match status" value="1"/>
</dbReference>
<dbReference type="Gene3D" id="3.30.310.20">
    <property type="entry name" value="DNA-3-methyladenine glycosylase AlkA, N-terminal domain"/>
    <property type="match status" value="1"/>
</dbReference>
<dbReference type="GO" id="GO:0008168">
    <property type="term" value="F:methyltransferase activity"/>
    <property type="evidence" value="ECO:0007669"/>
    <property type="project" value="UniProtKB-KW"/>
</dbReference>
<dbReference type="SMART" id="SM00478">
    <property type="entry name" value="ENDO3c"/>
    <property type="match status" value="1"/>
</dbReference>